<evidence type="ECO:0000313" key="4">
    <source>
        <dbReference type="EMBL" id="NYI97738.1"/>
    </source>
</evidence>
<keyword evidence="5" id="KW-1185">Reference proteome</keyword>
<name>A0A853BQP4_9ACTN</name>
<dbReference type="Pfam" id="PF02350">
    <property type="entry name" value="Epimerase_2"/>
    <property type="match status" value="1"/>
</dbReference>
<evidence type="ECO:0000259" key="3">
    <source>
        <dbReference type="Pfam" id="PF02350"/>
    </source>
</evidence>
<feature type="region of interest" description="Disordered" evidence="2">
    <location>
        <begin position="1"/>
        <end position="37"/>
    </location>
</feature>
<feature type="domain" description="UDP-N-acetylglucosamine 2-epimerase" evidence="3">
    <location>
        <begin position="74"/>
        <end position="404"/>
    </location>
</feature>
<dbReference type="EC" id="5.1.3.14" evidence="4"/>
<evidence type="ECO:0000256" key="2">
    <source>
        <dbReference type="SAM" id="MobiDB-lite"/>
    </source>
</evidence>
<dbReference type="NCBIfam" id="TIGR00236">
    <property type="entry name" value="wecB"/>
    <property type="match status" value="1"/>
</dbReference>
<sequence>MMSSAPADRSDSGRVSGAADADGARTDRSQGAVRAGQAPAPAYGGYASAGEIVHIVGARPNFVKAAPVVAALAKRGVRQSVVHTGQHYDDRMSAVFFRELGLPRPDVDLGVGSGSHAEQTAALMVGLEREFISRSPGLVVVYGDVNSTLAAGLVAAKLHIPVAHVEAGLRSFDWTMPEEVNRRLTDQLSDVLFATSPEAVGHLAAEGVAVDRVHFVGNPMIDTLLGNIDRFDTEALRSRVELPESYVAATLHRPANVDNPEVVARLVARLHEVADQIDVVMPVHPRGRAALTAAGLAEHPRMHLLEPLGYIDFVTLVRASTAVVTDSGGVQEETTILRVPCLTLRPNTERPVTITHGSNRLVVDSELPGLVSKLLAGERLGASAVADVPPLWDGHAGERIATILADR</sequence>
<reference evidence="4 5" key="1">
    <citation type="submission" date="2020-07" db="EMBL/GenBank/DDBJ databases">
        <title>Sequencing the genomes of 1000 actinobacteria strains.</title>
        <authorList>
            <person name="Klenk H.-P."/>
        </authorList>
    </citation>
    <scope>NUCLEOTIDE SEQUENCE [LARGE SCALE GENOMIC DNA]</scope>
    <source>
        <strain evidence="4 5">DSM 45927</strain>
    </source>
</reference>
<dbReference type="InterPro" id="IPR003331">
    <property type="entry name" value="UDP_GlcNAc_Epimerase_2_dom"/>
</dbReference>
<evidence type="ECO:0000256" key="1">
    <source>
        <dbReference type="RuleBase" id="RU003513"/>
    </source>
</evidence>
<comment type="caution">
    <text evidence="4">The sequence shown here is derived from an EMBL/GenBank/DDBJ whole genome shotgun (WGS) entry which is preliminary data.</text>
</comment>
<protein>
    <submittedName>
        <fullName evidence="4">UDP-N-acetylglucosamine 2-epimerase (Non-hydrolyzing)</fullName>
        <ecNumber evidence="4">5.1.3.14</ecNumber>
    </submittedName>
</protein>
<dbReference type="Gene3D" id="3.40.50.2000">
    <property type="entry name" value="Glycogen Phosphorylase B"/>
    <property type="match status" value="2"/>
</dbReference>
<dbReference type="SUPFAM" id="SSF53756">
    <property type="entry name" value="UDP-Glycosyltransferase/glycogen phosphorylase"/>
    <property type="match status" value="1"/>
</dbReference>
<dbReference type="PANTHER" id="PTHR43174:SF1">
    <property type="entry name" value="UDP-N-ACETYLGLUCOSAMINE 2-EPIMERASE"/>
    <property type="match status" value="1"/>
</dbReference>
<keyword evidence="1 4" id="KW-0413">Isomerase</keyword>
<dbReference type="PANTHER" id="PTHR43174">
    <property type="entry name" value="UDP-N-ACETYLGLUCOSAMINE 2-EPIMERASE"/>
    <property type="match status" value="1"/>
</dbReference>
<proteinExistence type="inferred from homology"/>
<gene>
    <name evidence="4" type="ORF">HNR12_004015</name>
</gene>
<evidence type="ECO:0000313" key="5">
    <source>
        <dbReference type="Proteomes" id="UP000575985"/>
    </source>
</evidence>
<dbReference type="GO" id="GO:0008761">
    <property type="term" value="F:UDP-N-acetylglucosamine 2-epimerase activity"/>
    <property type="evidence" value="ECO:0007669"/>
    <property type="project" value="UniProtKB-EC"/>
</dbReference>
<dbReference type="CDD" id="cd03786">
    <property type="entry name" value="GTB_UDP-GlcNAc_2-Epimerase"/>
    <property type="match status" value="1"/>
</dbReference>
<dbReference type="EMBL" id="JACCFO010000001">
    <property type="protein sequence ID" value="NYI97738.1"/>
    <property type="molecule type" value="Genomic_DNA"/>
</dbReference>
<dbReference type="Proteomes" id="UP000575985">
    <property type="component" value="Unassembled WGS sequence"/>
</dbReference>
<comment type="similarity">
    <text evidence="1">Belongs to the UDP-N-acetylglucosamine 2-epimerase family.</text>
</comment>
<organism evidence="4 5">
    <name type="scientific">Streptomonospora nanhaiensis</name>
    <dbReference type="NCBI Taxonomy" id="1323731"/>
    <lineage>
        <taxon>Bacteria</taxon>
        <taxon>Bacillati</taxon>
        <taxon>Actinomycetota</taxon>
        <taxon>Actinomycetes</taxon>
        <taxon>Streptosporangiales</taxon>
        <taxon>Nocardiopsidaceae</taxon>
        <taxon>Streptomonospora</taxon>
    </lineage>
</organism>
<accession>A0A853BQP4</accession>
<dbReference type="AlphaFoldDB" id="A0A853BQP4"/>
<dbReference type="InterPro" id="IPR029767">
    <property type="entry name" value="WecB-like"/>
</dbReference>